<evidence type="ECO:0000313" key="3">
    <source>
        <dbReference type="EMBL" id="SHH13142.1"/>
    </source>
</evidence>
<keyword evidence="1" id="KW-0472">Membrane</keyword>
<dbReference type="AlphaFoldDB" id="A0A1M5QGE8"/>
<organism evidence="3 4">
    <name type="scientific">Flavobacterium micromati</name>
    <dbReference type="NCBI Taxonomy" id="229205"/>
    <lineage>
        <taxon>Bacteria</taxon>
        <taxon>Pseudomonadati</taxon>
        <taxon>Bacteroidota</taxon>
        <taxon>Flavobacteriia</taxon>
        <taxon>Flavobacteriales</taxon>
        <taxon>Flavobacteriaceae</taxon>
        <taxon>Flavobacterium</taxon>
    </lineage>
</organism>
<evidence type="ECO:0000256" key="1">
    <source>
        <dbReference type="SAM" id="Phobius"/>
    </source>
</evidence>
<gene>
    <name evidence="3" type="ORF">SAMN05444372_1174</name>
</gene>
<dbReference type="Proteomes" id="UP000184020">
    <property type="component" value="Unassembled WGS sequence"/>
</dbReference>
<dbReference type="InterPro" id="IPR041049">
    <property type="entry name" value="DUF5615"/>
</dbReference>
<proteinExistence type="predicted"/>
<dbReference type="Pfam" id="PF18480">
    <property type="entry name" value="DUF5615"/>
    <property type="match status" value="1"/>
</dbReference>
<accession>A0A1M5QGE8</accession>
<keyword evidence="4" id="KW-1185">Reference proteome</keyword>
<dbReference type="RefSeq" id="WP_073021853.1">
    <property type="nucleotide sequence ID" value="NZ_FQWF01000017.1"/>
</dbReference>
<evidence type="ECO:0000259" key="2">
    <source>
        <dbReference type="Pfam" id="PF18480"/>
    </source>
</evidence>
<sequence length="114" mass="13430">MKLLFYQNISFRILSKIKAHFPEAKQVRQLGIENYSDIEIWKFDKENQFTNVTFDADFFDLSNLKGRPLKIIWLRFGYTFINVVFAHLIAKASIIKDFTILKAYSEIACLEITN</sequence>
<feature type="transmembrane region" description="Helical" evidence="1">
    <location>
        <begin position="71"/>
        <end position="90"/>
    </location>
</feature>
<evidence type="ECO:0000313" key="4">
    <source>
        <dbReference type="Proteomes" id="UP000184020"/>
    </source>
</evidence>
<keyword evidence="1" id="KW-1133">Transmembrane helix</keyword>
<protein>
    <recommendedName>
        <fullName evidence="2">DUF5615 domain-containing protein</fullName>
    </recommendedName>
</protein>
<dbReference type="EMBL" id="FQWF01000017">
    <property type="protein sequence ID" value="SHH13142.1"/>
    <property type="molecule type" value="Genomic_DNA"/>
</dbReference>
<feature type="domain" description="DUF5615" evidence="2">
    <location>
        <begin position="1"/>
        <end position="92"/>
    </location>
</feature>
<reference evidence="4" key="1">
    <citation type="submission" date="2016-11" db="EMBL/GenBank/DDBJ databases">
        <authorList>
            <person name="Varghese N."/>
            <person name="Submissions S."/>
        </authorList>
    </citation>
    <scope>NUCLEOTIDE SEQUENCE [LARGE SCALE GENOMIC DNA]</scope>
    <source>
        <strain evidence="4">DSM 17659</strain>
    </source>
</reference>
<name>A0A1M5QGE8_9FLAO</name>
<dbReference type="OrthoDB" id="27473at2"/>
<dbReference type="STRING" id="229205.SAMN05444372_1174"/>
<keyword evidence="1" id="KW-0812">Transmembrane</keyword>